<sequence>MKETNIKLFPVLDGLCGRTTPSTPASFRPDLWTLQAAVSEYEMEERTFYWLPRSGGGLCVRERDVFLRGSHGHRVWISQRPEAGEEAYCVILKGRDRDSPTGDIRSFDFSAHLHRLEHTAVEAKAVELVFYSGRRFSMEPERYRAAMEDLFWEYGTLRRIRYLPENEAALVRTIMMEHRYQKGWMPKKDRAPPSGPVR</sequence>
<dbReference type="RefSeq" id="WP_009261175.1">
    <property type="nucleotide sequence ID" value="NZ_KN174164.1"/>
</dbReference>
<reference evidence="1 2" key="1">
    <citation type="submission" date="2011-08" db="EMBL/GenBank/DDBJ databases">
        <title>The Genome Sequence of Clostridium orbiscindens 1_3_50AFAA.</title>
        <authorList>
            <consortium name="The Broad Institute Genome Sequencing Platform"/>
            <person name="Earl A."/>
            <person name="Ward D."/>
            <person name="Feldgarden M."/>
            <person name="Gevers D."/>
            <person name="Daigneault M."/>
            <person name="Strauss J."/>
            <person name="Allen-Vercoe E."/>
            <person name="Young S.K."/>
            <person name="Zeng Q."/>
            <person name="Gargeya S."/>
            <person name="Fitzgerald M."/>
            <person name="Haas B."/>
            <person name="Abouelleil A."/>
            <person name="Alvarado L."/>
            <person name="Arachchi H.M."/>
            <person name="Berlin A."/>
            <person name="Brown A."/>
            <person name="Chapman S.B."/>
            <person name="Chen Z."/>
            <person name="Dunbar C."/>
            <person name="Freedman E."/>
            <person name="Gearin G."/>
            <person name="Gellesch M."/>
            <person name="Goldberg J."/>
            <person name="Griggs A."/>
            <person name="Gujja S."/>
            <person name="Heiman D."/>
            <person name="Howarth C."/>
            <person name="Larson L."/>
            <person name="Lui A."/>
            <person name="MacDonald P.J.P."/>
            <person name="Montmayeur A."/>
            <person name="Murphy C."/>
            <person name="Neiman D."/>
            <person name="Pearson M."/>
            <person name="Priest M."/>
            <person name="Roberts A."/>
            <person name="Saif S."/>
            <person name="Shea T."/>
            <person name="Shenoy N."/>
            <person name="Sisk P."/>
            <person name="Stolte C."/>
            <person name="Sykes S."/>
            <person name="Wortman J."/>
            <person name="Nusbaum C."/>
            <person name="Birren B."/>
        </authorList>
    </citation>
    <scope>NUCLEOTIDE SEQUENCE [LARGE SCALE GENOMIC DNA]</scope>
    <source>
        <strain evidence="1 2">1_3_50AFAA</strain>
    </source>
</reference>
<evidence type="ECO:0000313" key="2">
    <source>
        <dbReference type="Proteomes" id="UP000029585"/>
    </source>
</evidence>
<comment type="caution">
    <text evidence="1">The sequence shown here is derived from an EMBL/GenBank/DDBJ whole genome shotgun (WGS) entry which is preliminary data.</text>
</comment>
<accession>A0A096B5D6</accession>
<dbReference type="Proteomes" id="UP000029585">
    <property type="component" value="Unassembled WGS sequence"/>
</dbReference>
<dbReference type="HOGENOM" id="CLU_051658_1_0_9"/>
<dbReference type="PATRIC" id="fig|742738.3.peg.3124"/>
<dbReference type="AlphaFoldDB" id="A0A096B5D6"/>
<protein>
    <submittedName>
        <fullName evidence="1">Uncharacterized protein</fullName>
    </submittedName>
</protein>
<dbReference type="EMBL" id="ADLO01000092">
    <property type="protein sequence ID" value="KGF54245.1"/>
    <property type="molecule type" value="Genomic_DNA"/>
</dbReference>
<keyword evidence="2" id="KW-1185">Reference proteome</keyword>
<name>A0A096B5D6_FLAPL</name>
<evidence type="ECO:0000313" key="1">
    <source>
        <dbReference type="EMBL" id="KGF54245.1"/>
    </source>
</evidence>
<proteinExistence type="predicted"/>
<organism evidence="1 2">
    <name type="scientific">Flavonifractor plautii 1_3_50AFAA</name>
    <dbReference type="NCBI Taxonomy" id="742738"/>
    <lineage>
        <taxon>Bacteria</taxon>
        <taxon>Bacillati</taxon>
        <taxon>Bacillota</taxon>
        <taxon>Clostridia</taxon>
        <taxon>Eubacteriales</taxon>
        <taxon>Oscillospiraceae</taxon>
        <taxon>Flavonifractor</taxon>
    </lineage>
</organism>
<gene>
    <name evidence="1" type="ORF">HMPREF9460_03039</name>
</gene>